<dbReference type="CDD" id="cd22157">
    <property type="entry name" value="F-box_AtFBW1-like"/>
    <property type="match status" value="1"/>
</dbReference>
<dbReference type="AlphaFoldDB" id="A0A1J3J133"/>
<evidence type="ECO:0000313" key="2">
    <source>
        <dbReference type="EMBL" id="JAU86283.1"/>
    </source>
</evidence>
<dbReference type="InterPro" id="IPR036047">
    <property type="entry name" value="F-box-like_dom_sf"/>
</dbReference>
<dbReference type="SMART" id="SM00256">
    <property type="entry name" value="FBOX"/>
    <property type="match status" value="1"/>
</dbReference>
<dbReference type="PANTHER" id="PTHR31111:SF37">
    <property type="entry name" value="F-BOX ONLY PROTEIN 8"/>
    <property type="match status" value="1"/>
</dbReference>
<dbReference type="Pfam" id="PF08268">
    <property type="entry name" value="FBA_3"/>
    <property type="match status" value="1"/>
</dbReference>
<name>A0A1J3J133_NOCCA</name>
<dbReference type="InterPro" id="IPR001810">
    <property type="entry name" value="F-box_dom"/>
</dbReference>
<accession>A0A1J3J133</accession>
<evidence type="ECO:0000259" key="1">
    <source>
        <dbReference type="SMART" id="SM00256"/>
    </source>
</evidence>
<organism evidence="2">
    <name type="scientific">Noccaea caerulescens</name>
    <name type="common">Alpine penny-cress</name>
    <name type="synonym">Thlaspi caerulescens</name>
    <dbReference type="NCBI Taxonomy" id="107243"/>
    <lineage>
        <taxon>Eukaryota</taxon>
        <taxon>Viridiplantae</taxon>
        <taxon>Streptophyta</taxon>
        <taxon>Embryophyta</taxon>
        <taxon>Tracheophyta</taxon>
        <taxon>Spermatophyta</taxon>
        <taxon>Magnoliopsida</taxon>
        <taxon>eudicotyledons</taxon>
        <taxon>Gunneridae</taxon>
        <taxon>Pentapetalae</taxon>
        <taxon>rosids</taxon>
        <taxon>malvids</taxon>
        <taxon>Brassicales</taxon>
        <taxon>Brassicaceae</taxon>
        <taxon>Coluteocarpeae</taxon>
        <taxon>Noccaea</taxon>
    </lineage>
</organism>
<proteinExistence type="predicted"/>
<dbReference type="SUPFAM" id="SSF81383">
    <property type="entry name" value="F-box domain"/>
    <property type="match status" value="1"/>
</dbReference>
<dbReference type="NCBIfam" id="TIGR01640">
    <property type="entry name" value="F_box_assoc_1"/>
    <property type="match status" value="1"/>
</dbReference>
<dbReference type="InterPro" id="IPR017451">
    <property type="entry name" value="F-box-assoc_interact_dom"/>
</dbReference>
<dbReference type="PANTHER" id="PTHR31111">
    <property type="entry name" value="BNAA05G37150D PROTEIN-RELATED"/>
    <property type="match status" value="1"/>
</dbReference>
<reference evidence="2" key="1">
    <citation type="submission" date="2016-07" db="EMBL/GenBank/DDBJ databases">
        <title>De novo transcriptome assembly of four accessions of the metal hyperaccumulator plant Noccaea caerulescens.</title>
        <authorList>
            <person name="Blande D."/>
            <person name="Halimaa P."/>
            <person name="Tervahauta A.I."/>
            <person name="Aarts M.G."/>
            <person name="Karenlampi S.O."/>
        </authorList>
    </citation>
    <scope>NUCLEOTIDE SEQUENCE</scope>
</reference>
<protein>
    <submittedName>
        <fullName evidence="2">Putative F-box protein</fullName>
    </submittedName>
</protein>
<gene>
    <name evidence="2" type="ORF">MP_TR13176_c1_g1_i1_g.38665</name>
</gene>
<sequence>MFGEAKIFTRSIQSNKQVFHIILNKQLCYQKFQTIRAMTRVKRRRGGDSSEIPLDVQVEILIPLDVQIEILARLPHESLMRFKCVSKCWYILIHSRYFTNLYRTVASSRPQQPQLYMSLVDEQERLLLSLSPSSSSNNAESLVPDLTMPGLGGDWMAVLRGLVLCTASCGDMCIYNPTTRQTLILPEGFTDLPPQEGCGEYGYYFFGHDPVLDQYKVVHAFVICSEDYEMIITEYHVFVLEAGGSWRAREYDEPPLHHMPGFFGRRTWLCINGVIYYLALTSMSHFIIVSFDVGTEEIKEMELPYSFSTIDGVKARHMGFIEYGGKPAILDHKRLVPEGLVDLWVLEDGGRWSKKPLALQPCQMHLVDKDVSLTVQGTTQNGEAILAPFYLVSPYYILYYDQN</sequence>
<dbReference type="InterPro" id="IPR013187">
    <property type="entry name" value="F-box-assoc_dom_typ3"/>
</dbReference>
<dbReference type="EMBL" id="GEVM01019655">
    <property type="protein sequence ID" value="JAU86283.1"/>
    <property type="molecule type" value="Transcribed_RNA"/>
</dbReference>
<dbReference type="Pfam" id="PF00646">
    <property type="entry name" value="F-box"/>
    <property type="match status" value="1"/>
</dbReference>
<feature type="domain" description="F-box" evidence="1">
    <location>
        <begin position="62"/>
        <end position="102"/>
    </location>
</feature>